<comment type="caution">
    <text evidence="1">The sequence shown here is derived from an EMBL/GenBank/DDBJ whole genome shotgun (WGS) entry which is preliminary data.</text>
</comment>
<keyword evidence="1" id="KW-0540">Nuclease</keyword>
<proteinExistence type="predicted"/>
<accession>A0ABT6EZ22</accession>
<protein>
    <submittedName>
        <fullName evidence="1">Restriction endonuclease subunit R</fullName>
    </submittedName>
</protein>
<evidence type="ECO:0000313" key="1">
    <source>
        <dbReference type="EMBL" id="MDG2990816.1"/>
    </source>
</evidence>
<dbReference type="Proteomes" id="UP001154265">
    <property type="component" value="Unassembled WGS sequence"/>
</dbReference>
<sequence>MVPVTAITKAIINFRDIQDKLGLQRTDNPEFFPEWRDFLPPPTDQEVLALNRLAQRYLAYLEEGEVSEGTLNIILFSPLLDALGLCDPPYRIRGETWVEVQTQVDDEAGRMTLEGRIDALTVQDDFWLVVIEGKRGGFSVLRAVPQAIAYMAASPYPDRPVFGLVTNGYDYLFLKLERGEFALSQSFTLLSDADSNLLRVAQVLKHLVSVSLETSGNGRAR</sequence>
<organism evidence="1 2">
    <name type="scientific">Candidatus Synechococcus calcipolaris G9</name>
    <dbReference type="NCBI Taxonomy" id="1497997"/>
    <lineage>
        <taxon>Bacteria</taxon>
        <taxon>Bacillati</taxon>
        <taxon>Cyanobacteriota</taxon>
        <taxon>Cyanophyceae</taxon>
        <taxon>Synechococcales</taxon>
        <taxon>Synechococcaceae</taxon>
        <taxon>Synechococcus</taxon>
    </lineage>
</organism>
<dbReference type="RefSeq" id="WP_277866711.1">
    <property type="nucleotide sequence ID" value="NZ_JAKKUT010000002.1"/>
</dbReference>
<evidence type="ECO:0000313" key="2">
    <source>
        <dbReference type="Proteomes" id="UP001154265"/>
    </source>
</evidence>
<reference evidence="1" key="2">
    <citation type="submission" date="2022-01" db="EMBL/GenBank/DDBJ databases">
        <authorList>
            <person name="Zivanovic Y."/>
            <person name="Moreira D."/>
            <person name="Lopez-Garcia P."/>
        </authorList>
    </citation>
    <scope>NUCLEOTIDE SEQUENCE</scope>
    <source>
        <strain evidence="1">G9</strain>
    </source>
</reference>
<keyword evidence="2" id="KW-1185">Reference proteome</keyword>
<dbReference type="EMBL" id="JAKKUT010000002">
    <property type="protein sequence ID" value="MDG2990816.1"/>
    <property type="molecule type" value="Genomic_DNA"/>
</dbReference>
<name>A0ABT6EZ22_9SYNE</name>
<reference evidence="1" key="1">
    <citation type="journal article" date="2022" name="Genome Biol. Evol.">
        <title>A New Gene Family Diagnostic for Intracellular Biomineralization of Amorphous Ca Carbonates by Cyanobacteria.</title>
        <authorList>
            <person name="Benzerara K."/>
            <person name="Duprat E."/>
            <person name="Bitard-Feildel T."/>
            <person name="Caumes G."/>
            <person name="Cassier-Chauvat C."/>
            <person name="Chauvat F."/>
            <person name="Dezi M."/>
            <person name="Diop S.I."/>
            <person name="Gaschignard G."/>
            <person name="Gorgen S."/>
            <person name="Gugger M."/>
            <person name="Lopez-Garcia P."/>
            <person name="Millet M."/>
            <person name="Skouri-Panet F."/>
            <person name="Moreira D."/>
            <person name="Callebaut I."/>
        </authorList>
    </citation>
    <scope>NUCLEOTIDE SEQUENCE</scope>
    <source>
        <strain evidence="1">G9</strain>
    </source>
</reference>
<dbReference type="GO" id="GO:0004519">
    <property type="term" value="F:endonuclease activity"/>
    <property type="evidence" value="ECO:0007669"/>
    <property type="project" value="UniProtKB-KW"/>
</dbReference>
<keyword evidence="1" id="KW-0255">Endonuclease</keyword>
<gene>
    <name evidence="1" type="ORF">L3556_07715</name>
</gene>
<keyword evidence="1" id="KW-0378">Hydrolase</keyword>